<gene>
    <name evidence="2" type="ORF">C9I89_16610</name>
</gene>
<dbReference type="RefSeq" id="WP_107284443.1">
    <property type="nucleotide sequence ID" value="NZ_PYMC01000013.1"/>
</dbReference>
<feature type="chain" id="PRO_5015401794" evidence="1">
    <location>
        <begin position="20"/>
        <end position="326"/>
    </location>
</feature>
<dbReference type="OrthoDB" id="6199337at2"/>
<dbReference type="Pfam" id="PF11059">
    <property type="entry name" value="DUF2860"/>
    <property type="match status" value="1"/>
</dbReference>
<sequence>MKPLYLGLLICLASAPVMAQPGQKWQPGFSGDISLLTGFTQTTSQFNTDNETTSSLLRSGDKKTEALTAPLGSLQYTFSGADKQLFFGTSRSDVALGRFHVELGYRQSLQQNGMISISYLPGLLSETTWQDPYIENQPRKKTDSNIQGLRFQYDNILGSDFSVEVATGQQKIDNEKSGQGNYTLQEQALLEREGNILYLESAYRYPISAKRFLRSALNYTRIDADGEAMASDVYGAEIGIIQLLPSASLALTLSYDLARFDGDNPVFDQRQEDDRWGAFLAYAYNKPFGWNNWGLVSLIGYNNSNSTINFYDEKSLVMTVGVNYTF</sequence>
<dbReference type="InterPro" id="IPR016896">
    <property type="entry name" value="DUF2860"/>
</dbReference>
<reference evidence="2 3" key="1">
    <citation type="submission" date="2018-03" db="EMBL/GenBank/DDBJ databases">
        <title>Whole genome sequencing of Histamine producing bacteria.</title>
        <authorList>
            <person name="Butler K."/>
        </authorList>
    </citation>
    <scope>NUCLEOTIDE SEQUENCE [LARGE SCALE GENOMIC DNA]</scope>
    <source>
        <strain evidence="2 3">DSM 16190</strain>
    </source>
</reference>
<evidence type="ECO:0000256" key="1">
    <source>
        <dbReference type="SAM" id="SignalP"/>
    </source>
</evidence>
<dbReference type="AlphaFoldDB" id="A0A2T3MUX9"/>
<accession>A0A2T3MUX9</accession>
<organism evidence="2 3">
    <name type="scientific">Photobacterium lipolyticum</name>
    <dbReference type="NCBI Taxonomy" id="266810"/>
    <lineage>
        <taxon>Bacteria</taxon>
        <taxon>Pseudomonadati</taxon>
        <taxon>Pseudomonadota</taxon>
        <taxon>Gammaproteobacteria</taxon>
        <taxon>Vibrionales</taxon>
        <taxon>Vibrionaceae</taxon>
        <taxon>Photobacterium</taxon>
    </lineage>
</organism>
<dbReference type="EMBL" id="PYMC01000013">
    <property type="protein sequence ID" value="PSW03751.1"/>
    <property type="molecule type" value="Genomic_DNA"/>
</dbReference>
<dbReference type="SUPFAM" id="SSF56935">
    <property type="entry name" value="Porins"/>
    <property type="match status" value="1"/>
</dbReference>
<dbReference type="Proteomes" id="UP000240904">
    <property type="component" value="Unassembled WGS sequence"/>
</dbReference>
<feature type="signal peptide" evidence="1">
    <location>
        <begin position="1"/>
        <end position="19"/>
    </location>
</feature>
<protein>
    <submittedName>
        <fullName evidence="2">DUF2860 domain-containing protein</fullName>
    </submittedName>
</protein>
<evidence type="ECO:0000313" key="2">
    <source>
        <dbReference type="EMBL" id="PSW03751.1"/>
    </source>
</evidence>
<name>A0A2T3MUX9_9GAMM</name>
<comment type="caution">
    <text evidence="2">The sequence shown here is derived from an EMBL/GenBank/DDBJ whole genome shotgun (WGS) entry which is preliminary data.</text>
</comment>
<dbReference type="PIRSF" id="PIRSF028696">
    <property type="entry name" value="UCP028696"/>
    <property type="match status" value="1"/>
</dbReference>
<evidence type="ECO:0000313" key="3">
    <source>
        <dbReference type="Proteomes" id="UP000240904"/>
    </source>
</evidence>
<keyword evidence="1" id="KW-0732">Signal</keyword>
<keyword evidence="3" id="KW-1185">Reference proteome</keyword>
<proteinExistence type="predicted"/>